<name>G0V0R3_TRYCI</name>
<protein>
    <submittedName>
        <fullName evidence="1">Uncharacterized protein TCIL3000_11_6600</fullName>
    </submittedName>
</protein>
<dbReference type="SUPFAM" id="SSF48371">
    <property type="entry name" value="ARM repeat"/>
    <property type="match status" value="1"/>
</dbReference>
<dbReference type="InterPro" id="IPR042856">
    <property type="entry name" value="RSP14"/>
</dbReference>
<gene>
    <name evidence="1" type="ORF">TCIL3000_11_6600</name>
</gene>
<dbReference type="InterPro" id="IPR016024">
    <property type="entry name" value="ARM-type_fold"/>
</dbReference>
<reference evidence="1" key="1">
    <citation type="journal article" date="2012" name="Proc. Natl. Acad. Sci. U.S.A.">
        <title>Antigenic diversity is generated by distinct evolutionary mechanisms in African trypanosome species.</title>
        <authorList>
            <person name="Jackson A.P."/>
            <person name="Berry A."/>
            <person name="Aslett M."/>
            <person name="Allison H.C."/>
            <person name="Burton P."/>
            <person name="Vavrova-Anderson J."/>
            <person name="Brown R."/>
            <person name="Browne H."/>
            <person name="Corton N."/>
            <person name="Hauser H."/>
            <person name="Gamble J."/>
            <person name="Gilderthorp R."/>
            <person name="Marcello L."/>
            <person name="McQuillan J."/>
            <person name="Otto T.D."/>
            <person name="Quail M.A."/>
            <person name="Sanders M.J."/>
            <person name="van Tonder A."/>
            <person name="Ginger M.L."/>
            <person name="Field M.C."/>
            <person name="Barry J.D."/>
            <person name="Hertz-Fowler C."/>
            <person name="Berriman M."/>
        </authorList>
    </citation>
    <scope>NUCLEOTIDE SEQUENCE</scope>
    <source>
        <strain evidence="1">IL3000</strain>
    </source>
</reference>
<accession>G0V0R3</accession>
<dbReference type="EMBL" id="HE575324">
    <property type="protein sequence ID" value="CCC95234.1"/>
    <property type="molecule type" value="Genomic_DNA"/>
</dbReference>
<dbReference type="AlphaFoldDB" id="G0V0R3"/>
<dbReference type="InterPro" id="IPR011989">
    <property type="entry name" value="ARM-like"/>
</dbReference>
<dbReference type="PANTHER" id="PTHR15599">
    <property type="entry name" value="RTDR1"/>
    <property type="match status" value="1"/>
</dbReference>
<evidence type="ECO:0000313" key="1">
    <source>
        <dbReference type="EMBL" id="CCC95234.1"/>
    </source>
</evidence>
<dbReference type="PANTHER" id="PTHR15599:SF1">
    <property type="entry name" value="RADIAL SPOKE HEAD 14 HOMOLOG"/>
    <property type="match status" value="1"/>
</dbReference>
<proteinExistence type="predicted"/>
<organism evidence="1">
    <name type="scientific">Trypanosoma congolense (strain IL3000)</name>
    <dbReference type="NCBI Taxonomy" id="1068625"/>
    <lineage>
        <taxon>Eukaryota</taxon>
        <taxon>Discoba</taxon>
        <taxon>Euglenozoa</taxon>
        <taxon>Kinetoplastea</taxon>
        <taxon>Metakinetoplastina</taxon>
        <taxon>Trypanosomatida</taxon>
        <taxon>Trypanosomatidae</taxon>
        <taxon>Trypanosoma</taxon>
        <taxon>Nannomonas</taxon>
    </lineage>
</organism>
<dbReference type="VEuPathDB" id="TriTrypDB:TcIL3000.11.6600"/>
<sequence length="383" mass="43448">MWTVIRALQGVPTDDECRYEESRYERNQRSIMMHEMRPYPPPIDPNVFTRAYGSLEYEKTRMWMLSEEFNKRIQAINHLLELYTQQRENAVLSLKYGFLELLLSTLHHDDEEVMRCKAAEALAMLLLEPVALDSLLSMDDEKETLRELLDAFSDSCYDVVVLSLRVIISCRAAYNSYEAITRLVRYGFIGRCIELLRHVEDRVVAAACAALGTIFSVKEAFIPFIKLGGVEELTAVFQRENPFVIAEAADVAAHVASYRMGKKAAVKCCTLVVLMPYMHHESPRVRTAVTAAVAQLTIYEPGKYQAVQEGLPPLLLSLLMKEEERDILVNVVKGIINVAEHPEGRRQLLGAKERLQVLACVADDYQPLTSSICEALSQLERKC</sequence>
<dbReference type="Gene3D" id="1.25.10.10">
    <property type="entry name" value="Leucine-rich Repeat Variant"/>
    <property type="match status" value="1"/>
</dbReference>